<sequence length="137" mass="15345">MVKQRTIESDAGSHNLVMDRNSRGRSMEVNQLNYLVGIQMICMGIAGSLPATCALRLHHITRRENAKNNADSLPQYCVFNIAKTGPHAFPIPKPHRGSFCGVPVLNSYVDYGVPPANMERESQDRQWQLGDMPGWHE</sequence>
<proteinExistence type="predicted"/>
<evidence type="ECO:0000256" key="1">
    <source>
        <dbReference type="SAM" id="Phobius"/>
    </source>
</evidence>
<feature type="transmembrane region" description="Helical" evidence="1">
    <location>
        <begin position="34"/>
        <end position="57"/>
    </location>
</feature>
<dbReference type="Proteomes" id="UP000663671">
    <property type="component" value="Chromosome 2"/>
</dbReference>
<dbReference type="EMBL" id="CP069109">
    <property type="protein sequence ID" value="QSS59273.1"/>
    <property type="molecule type" value="Genomic_DNA"/>
</dbReference>
<evidence type="ECO:0000313" key="3">
    <source>
        <dbReference type="Proteomes" id="UP000663671"/>
    </source>
</evidence>
<protein>
    <submittedName>
        <fullName evidence="2">Uncharacterized protein</fullName>
    </submittedName>
</protein>
<keyword evidence="1" id="KW-1133">Transmembrane helix</keyword>
<organism evidence="2 3">
    <name type="scientific">Ajellomyces capsulatus</name>
    <name type="common">Darling's disease fungus</name>
    <name type="synonym">Histoplasma capsulatum</name>
    <dbReference type="NCBI Taxonomy" id="5037"/>
    <lineage>
        <taxon>Eukaryota</taxon>
        <taxon>Fungi</taxon>
        <taxon>Dikarya</taxon>
        <taxon>Ascomycota</taxon>
        <taxon>Pezizomycotina</taxon>
        <taxon>Eurotiomycetes</taxon>
        <taxon>Eurotiomycetidae</taxon>
        <taxon>Onygenales</taxon>
        <taxon>Ajellomycetaceae</taxon>
        <taxon>Histoplasma</taxon>
    </lineage>
</organism>
<keyword evidence="1" id="KW-0812">Transmembrane</keyword>
<gene>
    <name evidence="2" type="ORF">I7I51_08706</name>
</gene>
<dbReference type="AlphaFoldDB" id="A0A8A1M3D6"/>
<evidence type="ECO:0000313" key="2">
    <source>
        <dbReference type="EMBL" id="QSS59273.1"/>
    </source>
</evidence>
<keyword evidence="1" id="KW-0472">Membrane</keyword>
<dbReference type="VEuPathDB" id="FungiDB:I7I51_08706"/>
<reference evidence="2" key="1">
    <citation type="submission" date="2021-01" db="EMBL/GenBank/DDBJ databases">
        <title>Chromosome-level genome assembly of a human fungal pathogen reveals clustering of transcriptionally co-regulated genes.</title>
        <authorList>
            <person name="Voorhies M."/>
            <person name="Cohen S."/>
            <person name="Shea T.P."/>
            <person name="Petrus S."/>
            <person name="Munoz J.F."/>
            <person name="Poplawski S."/>
            <person name="Goldman W.E."/>
            <person name="Michael T."/>
            <person name="Cuomo C.A."/>
            <person name="Sil A."/>
            <person name="Beyhan S."/>
        </authorList>
    </citation>
    <scope>NUCLEOTIDE SEQUENCE</scope>
    <source>
        <strain evidence="2">WU24</strain>
    </source>
</reference>
<name>A0A8A1M3D6_AJECA</name>
<accession>A0A8A1M3D6</accession>